<feature type="region of interest" description="Disordered" evidence="1">
    <location>
        <begin position="591"/>
        <end position="624"/>
    </location>
</feature>
<feature type="compositionally biased region" description="Polar residues" evidence="1">
    <location>
        <begin position="198"/>
        <end position="215"/>
    </location>
</feature>
<dbReference type="EMBL" id="JARAOO010000009">
    <property type="protein sequence ID" value="KAJ7957278.1"/>
    <property type="molecule type" value="Genomic_DNA"/>
</dbReference>
<dbReference type="InterPro" id="IPR013087">
    <property type="entry name" value="Znf_C2H2_type"/>
</dbReference>
<comment type="caution">
    <text evidence="3">The sequence shown here is derived from an EMBL/GenBank/DDBJ whole genome shotgun (WGS) entry which is preliminary data.</text>
</comment>
<feature type="domain" description="C2H2-type" evidence="2">
    <location>
        <begin position="22"/>
        <end position="42"/>
    </location>
</feature>
<sequence length="799" mass="87125">MDNQDQRKTHTAGHESHGVHVCHKCGWPFPNQHPSARHRRAHKKICGTIEGYKLVDSQANIHLNSSDDEHLSDEDSNVPIVSQVTDKSGDSTKIENFEVLRSTTNDFGTLDLQGPTSSSANISLEGASQEKLNQLPSSSDLVKNLQEKAEGNENVCVLSVPDDIPADAHPEITVEGFKDHERVKLQKSSSQYEEDNTRNTVPVENRSSFQSLNLSEDNDVSSADISILDNSSEQEKCSSKPLVKELPVEGKVEVFPNNITSDDNLNLGETGVSVDPMGLEVSNSNTVKFSEDQESVNENPKGALIDSETNQTASTIGIDDIGHHEENRSEGNDKAGDDTHKGTIDENDNEIRMTIPQSTSSPSQVEVEQSVYFSGNDDDGEQERGKIEKSNITEFQSSEDHRQKNILLTESASNVLEFPSVSEEVMDEPLKKIQSTECTHLDQLSVNQEGIKEAEINNNKVQLECAINVSTGADLQKSGDVTSLEALEDCLGEGPLLSPLDIESSDQSCPAITDNRVRASGALVSGASALSAEDQHDKNLVKQKFGPSGIDASVDYCSRSDSLEGNWGSVSVLSLQSDAPAVTDAGILPLTDSQTSTETDKSHFDNKPNVASEGRQPEKAEMFEPPSFMTLVEPGIVGEKKSDTSEVQTGQNPQHPNSASLQAGWFPSIAQVVSESQGRQKNEEIIAKVTNWSTGKQRIPLKSLLGEAANDFRPVLPNRKENVALVNQKNEIVPKDYDAKKATVNSILGPKSPAQSVREAGKEWSSPARHTSEIKREKRNVKGRLYWIQLMCCSSVDSH</sequence>
<evidence type="ECO:0000259" key="2">
    <source>
        <dbReference type="PROSITE" id="PS00028"/>
    </source>
</evidence>
<evidence type="ECO:0000313" key="4">
    <source>
        <dbReference type="Proteomes" id="UP001163823"/>
    </source>
</evidence>
<name>A0AAD7LG64_QUISA</name>
<feature type="compositionally biased region" description="Basic and acidic residues" evidence="1">
    <location>
        <begin position="320"/>
        <end position="344"/>
    </location>
</feature>
<proteinExistence type="predicted"/>
<accession>A0AAD7LG64</accession>
<feature type="region of interest" description="Disordered" evidence="1">
    <location>
        <begin position="183"/>
        <end position="215"/>
    </location>
</feature>
<dbReference type="PANTHER" id="PTHR35746:SF1">
    <property type="entry name" value="PENTATRICOPEPTIDE REPEAT (PPR) SUPERFAMILY PROTEIN"/>
    <property type="match status" value="1"/>
</dbReference>
<keyword evidence="4" id="KW-1185">Reference proteome</keyword>
<dbReference type="Proteomes" id="UP001163823">
    <property type="component" value="Chromosome 9"/>
</dbReference>
<feature type="region of interest" description="Disordered" evidence="1">
    <location>
        <begin position="641"/>
        <end position="661"/>
    </location>
</feature>
<reference evidence="3" key="1">
    <citation type="journal article" date="2023" name="Science">
        <title>Elucidation of the pathway for biosynthesis of saponin adjuvants from the soapbark tree.</title>
        <authorList>
            <person name="Reed J."/>
            <person name="Orme A."/>
            <person name="El-Demerdash A."/>
            <person name="Owen C."/>
            <person name="Martin L.B.B."/>
            <person name="Misra R.C."/>
            <person name="Kikuchi S."/>
            <person name="Rejzek M."/>
            <person name="Martin A.C."/>
            <person name="Harkess A."/>
            <person name="Leebens-Mack J."/>
            <person name="Louveau T."/>
            <person name="Stephenson M.J."/>
            <person name="Osbourn A."/>
        </authorList>
    </citation>
    <scope>NUCLEOTIDE SEQUENCE</scope>
    <source>
        <strain evidence="3">S10</strain>
    </source>
</reference>
<dbReference type="AlphaFoldDB" id="A0AAD7LG64"/>
<feature type="region of interest" description="Disordered" evidence="1">
    <location>
        <begin position="289"/>
        <end position="367"/>
    </location>
</feature>
<feature type="compositionally biased region" description="Polar residues" evidence="1">
    <location>
        <begin position="645"/>
        <end position="661"/>
    </location>
</feature>
<organism evidence="3 4">
    <name type="scientific">Quillaja saponaria</name>
    <name type="common">Soap bark tree</name>
    <dbReference type="NCBI Taxonomy" id="32244"/>
    <lineage>
        <taxon>Eukaryota</taxon>
        <taxon>Viridiplantae</taxon>
        <taxon>Streptophyta</taxon>
        <taxon>Embryophyta</taxon>
        <taxon>Tracheophyta</taxon>
        <taxon>Spermatophyta</taxon>
        <taxon>Magnoliopsida</taxon>
        <taxon>eudicotyledons</taxon>
        <taxon>Gunneridae</taxon>
        <taxon>Pentapetalae</taxon>
        <taxon>rosids</taxon>
        <taxon>fabids</taxon>
        <taxon>Fabales</taxon>
        <taxon>Quillajaceae</taxon>
        <taxon>Quillaja</taxon>
    </lineage>
</organism>
<dbReference type="KEGG" id="qsa:O6P43_023601"/>
<feature type="compositionally biased region" description="Low complexity" evidence="1">
    <location>
        <begin position="356"/>
        <end position="367"/>
    </location>
</feature>
<dbReference type="PANTHER" id="PTHR35746">
    <property type="entry name" value="PENTATRICOPEPTIDE REPEAT (PPR) SUPERFAMILY PROTEIN"/>
    <property type="match status" value="1"/>
</dbReference>
<gene>
    <name evidence="3" type="ORF">O6P43_023601</name>
</gene>
<evidence type="ECO:0000256" key="1">
    <source>
        <dbReference type="SAM" id="MobiDB-lite"/>
    </source>
</evidence>
<dbReference type="PROSITE" id="PS00028">
    <property type="entry name" value="ZINC_FINGER_C2H2_1"/>
    <property type="match status" value="1"/>
</dbReference>
<feature type="region of interest" description="Disordered" evidence="1">
    <location>
        <begin position="749"/>
        <end position="772"/>
    </location>
</feature>
<protein>
    <submittedName>
        <fullName evidence="3">Zinc finger, C2H</fullName>
    </submittedName>
</protein>
<evidence type="ECO:0000313" key="3">
    <source>
        <dbReference type="EMBL" id="KAJ7957278.1"/>
    </source>
</evidence>